<dbReference type="InterPro" id="IPR011913">
    <property type="entry name" value="RfaE_dom_I"/>
</dbReference>
<evidence type="ECO:0000256" key="4">
    <source>
        <dbReference type="ARBA" id="ARBA00011738"/>
    </source>
</evidence>
<comment type="pathway">
    <text evidence="16">Nucleotide-sugar biosynthesis; ADP-L-glycero-beta-D-manno-heptose biosynthesis; ADP-L-glycero-beta-D-manno-heptose from D-glycero-beta-D-manno-heptose 7-phosphate: step 3/4.</text>
</comment>
<dbReference type="PANTHER" id="PTHR46969">
    <property type="entry name" value="BIFUNCTIONAL PROTEIN HLDE"/>
    <property type="match status" value="1"/>
</dbReference>
<dbReference type="UniPathway" id="UPA00958"/>
<dbReference type="SUPFAM" id="SSF52374">
    <property type="entry name" value="Nucleotidylyl transferase"/>
    <property type="match status" value="1"/>
</dbReference>
<dbReference type="InterPro" id="IPR023030">
    <property type="entry name" value="Bifunc_HldE"/>
</dbReference>
<evidence type="ECO:0000256" key="13">
    <source>
        <dbReference type="ARBA" id="ARBA00052873"/>
    </source>
</evidence>
<dbReference type="CDD" id="cd01172">
    <property type="entry name" value="RfaE_like"/>
    <property type="match status" value="1"/>
</dbReference>
<keyword evidence="5 16" id="KW-0808">Transferase</keyword>
<dbReference type="InterPro" id="IPR014729">
    <property type="entry name" value="Rossmann-like_a/b/a_fold"/>
</dbReference>
<dbReference type="PROSITE" id="PS00583">
    <property type="entry name" value="PFKB_KINASES_1"/>
    <property type="match status" value="1"/>
</dbReference>
<evidence type="ECO:0000256" key="12">
    <source>
        <dbReference type="ARBA" id="ARBA00047428"/>
    </source>
</evidence>
<comment type="similarity">
    <text evidence="15 16">In the C-terminal section; belongs to the cytidylyltransferase family.</text>
</comment>
<feature type="domain" description="Cytidyltransferase-like" evidence="18">
    <location>
        <begin position="343"/>
        <end position="467"/>
    </location>
</feature>
<evidence type="ECO:0000256" key="7">
    <source>
        <dbReference type="ARBA" id="ARBA00022741"/>
    </source>
</evidence>
<comment type="function">
    <text evidence="1 16">Catalyzes the phosphorylation of D-glycero-D-manno-heptose 7-phosphate at the C-1 position to selectively form D-glycero-beta-D-manno-heptose-1,7-bisphosphate.</text>
</comment>
<evidence type="ECO:0000256" key="11">
    <source>
        <dbReference type="ARBA" id="ARBA00023277"/>
    </source>
</evidence>
<dbReference type="UniPathway" id="UPA00356">
    <property type="reaction ID" value="UER00437"/>
</dbReference>
<dbReference type="Gene3D" id="3.40.50.620">
    <property type="entry name" value="HUPs"/>
    <property type="match status" value="1"/>
</dbReference>
<dbReference type="EMBL" id="JPGN01000079">
    <property type="protein sequence ID" value="KFI18491.1"/>
    <property type="molecule type" value="Genomic_DNA"/>
</dbReference>
<dbReference type="Pfam" id="PF01467">
    <property type="entry name" value="CTP_transf_like"/>
    <property type="match status" value="1"/>
</dbReference>
<comment type="similarity">
    <text evidence="14 16">In the N-terminal section; belongs to the carbohydrate kinase PfkB family.</text>
</comment>
<keyword evidence="8 16" id="KW-0418">Kinase</keyword>
<evidence type="ECO:0000256" key="8">
    <source>
        <dbReference type="ARBA" id="ARBA00022777"/>
    </source>
</evidence>
<dbReference type="FunFam" id="3.40.1190.20:FF:000002">
    <property type="entry name" value="Bifunctional protein HldE"/>
    <property type="match status" value="1"/>
</dbReference>
<dbReference type="GO" id="GO:0016773">
    <property type="term" value="F:phosphotransferase activity, alcohol group as acceptor"/>
    <property type="evidence" value="ECO:0007669"/>
    <property type="project" value="InterPro"/>
</dbReference>
<dbReference type="NCBIfam" id="TIGR00125">
    <property type="entry name" value="cyt_tran_rel"/>
    <property type="match status" value="1"/>
</dbReference>
<dbReference type="GO" id="GO:0005829">
    <property type="term" value="C:cytosol"/>
    <property type="evidence" value="ECO:0007669"/>
    <property type="project" value="TreeGrafter"/>
</dbReference>
<keyword evidence="11 16" id="KW-0119">Carbohydrate metabolism</keyword>
<comment type="pathway">
    <text evidence="3">Bacterial outer membrane biogenesis; LPS core biosynthesis.</text>
</comment>
<dbReference type="Gene3D" id="3.40.1190.20">
    <property type="match status" value="1"/>
</dbReference>
<evidence type="ECO:0000313" key="19">
    <source>
        <dbReference type="EMBL" id="KFI18491.1"/>
    </source>
</evidence>
<feature type="active site" evidence="16">
    <location>
        <position position="264"/>
    </location>
</feature>
<keyword evidence="9 16" id="KW-0067">ATP-binding</keyword>
<organism evidence="19 20">
    <name type="scientific">Nitrosococcus oceani C-27</name>
    <dbReference type="NCBI Taxonomy" id="314279"/>
    <lineage>
        <taxon>Bacteria</taxon>
        <taxon>Pseudomonadati</taxon>
        <taxon>Pseudomonadota</taxon>
        <taxon>Gammaproteobacteria</taxon>
        <taxon>Chromatiales</taxon>
        <taxon>Chromatiaceae</taxon>
        <taxon>Nitrosococcus</taxon>
    </lineage>
</organism>
<comment type="pathway">
    <text evidence="16">Nucleotide-sugar biosynthesis; ADP-L-glycero-beta-D-manno-heptose biosynthesis; ADP-L-glycero-beta-D-manno-heptose from D-glycero-beta-D-manno-heptose 7-phosphate: step 1/4.</text>
</comment>
<comment type="catalytic activity">
    <reaction evidence="12 16">
        <text>D-glycero-beta-D-manno-heptose 1-phosphate + ATP + H(+) = ADP-D-glycero-beta-D-manno-heptose + diphosphate</text>
        <dbReference type="Rhea" id="RHEA:27465"/>
        <dbReference type="ChEBI" id="CHEBI:15378"/>
        <dbReference type="ChEBI" id="CHEBI:30616"/>
        <dbReference type="ChEBI" id="CHEBI:33019"/>
        <dbReference type="ChEBI" id="CHEBI:59967"/>
        <dbReference type="ChEBI" id="CHEBI:61593"/>
        <dbReference type="EC" id="2.7.7.70"/>
    </reaction>
</comment>
<dbReference type="SMR" id="A0A0E2YZX3"/>
<comment type="caution">
    <text evidence="19">The sequence shown here is derived from an EMBL/GenBank/DDBJ whole genome shotgun (WGS) entry which is preliminary data.</text>
</comment>
<gene>
    <name evidence="16" type="primary">hldE</name>
    <name evidence="19" type="ORF">IB75_13890</name>
</gene>
<dbReference type="SUPFAM" id="SSF53613">
    <property type="entry name" value="Ribokinase-like"/>
    <property type="match status" value="1"/>
</dbReference>
<dbReference type="EC" id="2.7.7.70" evidence="16"/>
<dbReference type="HOGENOM" id="CLU_021150_2_1_6"/>
<keyword evidence="7 16" id="KW-0547">Nucleotide-binding</keyword>
<comment type="function">
    <text evidence="2 16">Catalyzes the ADP transfer from ATP to D-glycero-beta-D-manno-heptose 1-phosphate, yielding ADP-D-glycero-beta-D-manno-heptose.</text>
</comment>
<dbReference type="FunFam" id="3.40.50.620:FF:000028">
    <property type="entry name" value="Bifunctional protein HldE"/>
    <property type="match status" value="1"/>
</dbReference>
<evidence type="ECO:0000256" key="2">
    <source>
        <dbReference type="ARBA" id="ARBA00003753"/>
    </source>
</evidence>
<reference evidence="19 20" key="1">
    <citation type="submission" date="2014-07" db="EMBL/GenBank/DDBJ databases">
        <title>Comparative analysis of Nitrosococcus oceani genome inventories of strains from Pacific and Atlantic gyres.</title>
        <authorList>
            <person name="Lim C.K."/>
            <person name="Wang L."/>
            <person name="Sayavedra-Soto L.A."/>
            <person name="Klotz M.G."/>
        </authorList>
    </citation>
    <scope>NUCLEOTIDE SEQUENCE [LARGE SCALE GENOMIC DNA]</scope>
    <source>
        <strain evidence="19 20">C-27</strain>
    </source>
</reference>
<dbReference type="InterPro" id="IPR002173">
    <property type="entry name" value="Carboh/pur_kinase_PfkB_CS"/>
</dbReference>
<evidence type="ECO:0000256" key="14">
    <source>
        <dbReference type="ARBA" id="ARBA00060955"/>
    </source>
</evidence>
<evidence type="ECO:0000256" key="6">
    <source>
        <dbReference type="ARBA" id="ARBA00022695"/>
    </source>
</evidence>
<dbReference type="NCBIfam" id="TIGR02198">
    <property type="entry name" value="rfaE_dom_I"/>
    <property type="match status" value="1"/>
</dbReference>
<comment type="subunit">
    <text evidence="4 16">Homodimer.</text>
</comment>
<dbReference type="GO" id="GO:0005524">
    <property type="term" value="F:ATP binding"/>
    <property type="evidence" value="ECO:0007669"/>
    <property type="project" value="UniProtKB-UniRule"/>
</dbReference>
<dbReference type="GO" id="GO:0033785">
    <property type="term" value="F:heptose 7-phosphate kinase activity"/>
    <property type="evidence" value="ECO:0007669"/>
    <property type="project" value="UniProtKB-UniRule"/>
</dbReference>
<feature type="region of interest" description="Cytidylyltransferase" evidence="16">
    <location>
        <begin position="343"/>
        <end position="473"/>
    </location>
</feature>
<dbReference type="PANTHER" id="PTHR46969:SF1">
    <property type="entry name" value="BIFUNCTIONAL PROTEIN HLDE"/>
    <property type="match status" value="1"/>
</dbReference>
<dbReference type="AlphaFoldDB" id="A0A0E2YZX3"/>
<dbReference type="HAMAP" id="MF_01603">
    <property type="entry name" value="HldE"/>
    <property type="match status" value="1"/>
</dbReference>
<dbReference type="Proteomes" id="UP000028839">
    <property type="component" value="Unassembled WGS sequence"/>
</dbReference>
<feature type="domain" description="Carbohydrate kinase PfkB" evidence="17">
    <location>
        <begin position="12"/>
        <end position="302"/>
    </location>
</feature>
<dbReference type="NCBIfam" id="TIGR02199">
    <property type="entry name" value="rfaE_dom_II"/>
    <property type="match status" value="1"/>
</dbReference>
<keyword evidence="10 16" id="KW-0511">Multifunctional enzyme</keyword>
<evidence type="ECO:0000256" key="5">
    <source>
        <dbReference type="ARBA" id="ARBA00022679"/>
    </source>
</evidence>
<dbReference type="Pfam" id="PF00294">
    <property type="entry name" value="PfkB"/>
    <property type="match status" value="1"/>
</dbReference>
<dbReference type="GO" id="GO:0097171">
    <property type="term" value="P:ADP-L-glycero-beta-D-manno-heptose biosynthetic process"/>
    <property type="evidence" value="ECO:0007669"/>
    <property type="project" value="UniProtKB-UniPathway"/>
</dbReference>
<dbReference type="InterPro" id="IPR011611">
    <property type="entry name" value="PfkB_dom"/>
</dbReference>
<evidence type="ECO:0000256" key="15">
    <source>
        <dbReference type="ARBA" id="ARBA00061122"/>
    </source>
</evidence>
<dbReference type="InterPro" id="IPR029056">
    <property type="entry name" value="Ribokinase-like"/>
</dbReference>
<evidence type="ECO:0000256" key="9">
    <source>
        <dbReference type="ARBA" id="ARBA00022840"/>
    </source>
</evidence>
<evidence type="ECO:0000256" key="3">
    <source>
        <dbReference type="ARBA" id="ARBA00004713"/>
    </source>
</evidence>
<evidence type="ECO:0000259" key="18">
    <source>
        <dbReference type="Pfam" id="PF01467"/>
    </source>
</evidence>
<dbReference type="GO" id="GO:0033786">
    <property type="term" value="F:heptose-1-phosphate adenylyltransferase activity"/>
    <property type="evidence" value="ECO:0007669"/>
    <property type="project" value="UniProtKB-UniRule"/>
</dbReference>
<evidence type="ECO:0000256" key="16">
    <source>
        <dbReference type="HAMAP-Rule" id="MF_01603"/>
    </source>
</evidence>
<keyword evidence="6 16" id="KW-0548">Nucleotidyltransferase</keyword>
<evidence type="ECO:0000256" key="1">
    <source>
        <dbReference type="ARBA" id="ARBA00002319"/>
    </source>
</evidence>
<sequence length="473" mass="50621">MTHGLPHFTSAQVLVIGDVILDRYWHGTTSRISPEAPVPVVQVTGREDRPGGAGNVAVNVAALGAEVTLLGLIGADEAAAALRSLLAHRGVHCCLEGLPNIATLTKLRVISRHQQLIRLDFEDDFIPAHGEALLPAYSTALRGKSVVILSDYGKGTLQEPQRLIALGREVGVPILIDPKGADFSHYHGATIITPNLAEFEMVVGPCPDEASLVWKGEQLRQQLALKALLITRGEQGMTLLEQGHSPVHLPTEAREVFDVTGAGDTVISVLGAALAAGGTFKEATLLANQAAGIVVGKLGTASVTRDELQQALHPRAIRRGITSEEELLHFINLARSRGECIVMTNGCFDILHPGHVNYLAEARQLGDRLIVAVNDDASVQRLKGKNRPINSLAQRLTVLAALHDVDWVVPFSEDTPARLIERVLPDILVKGGDYTPEQIAGANAVVANGGKIIILTYQQGCSTSQIIDIIRKN</sequence>
<proteinExistence type="inferred from homology"/>
<dbReference type="NCBIfam" id="NF008454">
    <property type="entry name" value="PRK11316.1"/>
    <property type="match status" value="1"/>
</dbReference>
<dbReference type="GO" id="GO:0009244">
    <property type="term" value="P:lipopolysaccharide core region biosynthetic process"/>
    <property type="evidence" value="ECO:0007669"/>
    <property type="project" value="UniProtKB-UniPathway"/>
</dbReference>
<dbReference type="InterPro" id="IPR011914">
    <property type="entry name" value="RfaE_dom_II"/>
</dbReference>
<dbReference type="EC" id="2.7.1.167" evidence="16"/>
<accession>A0A0E2YZX3</accession>
<dbReference type="InterPro" id="IPR004821">
    <property type="entry name" value="Cyt_trans-like"/>
</dbReference>
<feature type="binding site" evidence="16">
    <location>
        <begin position="195"/>
        <end position="198"/>
    </location>
    <ligand>
        <name>ATP</name>
        <dbReference type="ChEBI" id="CHEBI:30616"/>
    </ligand>
</feature>
<protein>
    <recommendedName>
        <fullName evidence="16">Bifunctional protein HldE</fullName>
    </recommendedName>
    <domain>
        <recommendedName>
            <fullName evidence="16">D-beta-D-heptose 7-phosphate kinase</fullName>
            <ecNumber evidence="16">2.7.1.167</ecNumber>
        </recommendedName>
        <alternativeName>
            <fullName evidence="16">D-beta-D-heptose 7-phosphotransferase</fullName>
        </alternativeName>
        <alternativeName>
            <fullName evidence="16">D-glycero-beta-D-manno-heptose-7-phosphate kinase</fullName>
        </alternativeName>
    </domain>
    <domain>
        <recommendedName>
            <fullName evidence="16">D-beta-D-heptose 1-phosphate adenylyltransferase</fullName>
            <ecNumber evidence="16">2.7.7.70</ecNumber>
        </recommendedName>
        <alternativeName>
            <fullName evidence="16">D-glycero-beta-D-manno-heptose 1-phosphate adenylyltransferase</fullName>
        </alternativeName>
    </domain>
</protein>
<evidence type="ECO:0000259" key="17">
    <source>
        <dbReference type="Pfam" id="PF00294"/>
    </source>
</evidence>
<name>A0A0E2YZX3_9GAMM</name>
<evidence type="ECO:0000256" key="10">
    <source>
        <dbReference type="ARBA" id="ARBA00023268"/>
    </source>
</evidence>
<comment type="catalytic activity">
    <reaction evidence="13 16">
        <text>D-glycero-beta-D-manno-heptose 7-phosphate + ATP = D-glycero-beta-D-manno-heptose 1,7-bisphosphate + ADP + H(+)</text>
        <dbReference type="Rhea" id="RHEA:27473"/>
        <dbReference type="ChEBI" id="CHEBI:15378"/>
        <dbReference type="ChEBI" id="CHEBI:30616"/>
        <dbReference type="ChEBI" id="CHEBI:60204"/>
        <dbReference type="ChEBI" id="CHEBI:60208"/>
        <dbReference type="ChEBI" id="CHEBI:456216"/>
        <dbReference type="EC" id="2.7.1.167"/>
    </reaction>
</comment>
<evidence type="ECO:0000313" key="20">
    <source>
        <dbReference type="Proteomes" id="UP000028839"/>
    </source>
</evidence>
<feature type="region of interest" description="Ribokinase" evidence="16">
    <location>
        <begin position="1"/>
        <end position="318"/>
    </location>
</feature>